<evidence type="ECO:0000259" key="10">
    <source>
        <dbReference type="PROSITE" id="PS51212"/>
    </source>
</evidence>
<dbReference type="SMART" id="SM00321">
    <property type="entry name" value="WSC"/>
    <property type="match status" value="1"/>
</dbReference>
<evidence type="ECO:0000313" key="11">
    <source>
        <dbReference type="EMBL" id="KAK2613908.1"/>
    </source>
</evidence>
<evidence type="ECO:0000256" key="3">
    <source>
        <dbReference type="ARBA" id="ARBA00022729"/>
    </source>
</evidence>
<name>A0AAD9W8P1_PHOAM</name>
<feature type="compositionally biased region" description="Low complexity" evidence="7">
    <location>
        <begin position="155"/>
        <end position="216"/>
    </location>
</feature>
<keyword evidence="4 8" id="KW-1133">Transmembrane helix</keyword>
<dbReference type="AlphaFoldDB" id="A0AAD9W8P1"/>
<dbReference type="Pfam" id="PF01822">
    <property type="entry name" value="WSC"/>
    <property type="match status" value="1"/>
</dbReference>
<dbReference type="PROSITE" id="PS51212">
    <property type="entry name" value="WSC"/>
    <property type="match status" value="1"/>
</dbReference>
<dbReference type="InterPro" id="IPR051836">
    <property type="entry name" value="Kremen_rcpt"/>
</dbReference>
<sequence length="390" mass="40775">MYRHACSGAIVALATVFLGSAYADPTYEFAYCASSNTATTSATTSIYQSQGLCYGTCNDEGYAFAVLQDSDCWCSNTVPSSDDQVSTSNCETSCPGYPSDYCGGDGTYGYIALSASPSSTAGGSSKTTSSTSKTTSTSALAITTATEIHTETETETVQASVTTTSTTESSSLSSTSLTSVKSSITSTSTTSTTDSETTSTTSKTTTSSEKTTSAGTPTTITAVQTVTSEGSIIIQTVTTVSTPAAQSDSSGLGKGAVAGLTVGILAAVAAFIFGAFMFRRHKRKLREEEEPMTAASMAHRRGSSAGIMSKTGTMSSIGYGMTMDEEGSYSSPSRRLSMKPLDPRLDPKVGLYRTASHDSFNTIRDDQDYSRRVHQPPRAFRVTNPDPEDD</sequence>
<dbReference type="EMBL" id="JAUJFL010000001">
    <property type="protein sequence ID" value="KAK2613908.1"/>
    <property type="molecule type" value="Genomic_DNA"/>
</dbReference>
<feature type="region of interest" description="Disordered" evidence="7">
    <location>
        <begin position="324"/>
        <end position="390"/>
    </location>
</feature>
<evidence type="ECO:0000256" key="5">
    <source>
        <dbReference type="ARBA" id="ARBA00023136"/>
    </source>
</evidence>
<keyword evidence="12" id="KW-1185">Reference proteome</keyword>
<evidence type="ECO:0000256" key="6">
    <source>
        <dbReference type="ARBA" id="ARBA00023180"/>
    </source>
</evidence>
<dbReference type="InterPro" id="IPR002889">
    <property type="entry name" value="WSC_carb-bd"/>
</dbReference>
<dbReference type="GO" id="GO:0005886">
    <property type="term" value="C:plasma membrane"/>
    <property type="evidence" value="ECO:0007669"/>
    <property type="project" value="TreeGrafter"/>
</dbReference>
<evidence type="ECO:0000256" key="9">
    <source>
        <dbReference type="SAM" id="SignalP"/>
    </source>
</evidence>
<reference evidence="11" key="1">
    <citation type="submission" date="2023-06" db="EMBL/GenBank/DDBJ databases">
        <authorList>
            <person name="Noh H."/>
        </authorList>
    </citation>
    <scope>NUCLEOTIDE SEQUENCE</scope>
    <source>
        <strain evidence="11">DUCC20226</strain>
    </source>
</reference>
<feature type="region of interest" description="Disordered" evidence="7">
    <location>
        <begin position="145"/>
        <end position="216"/>
    </location>
</feature>
<accession>A0AAD9W8P1</accession>
<evidence type="ECO:0000256" key="1">
    <source>
        <dbReference type="ARBA" id="ARBA00004167"/>
    </source>
</evidence>
<dbReference type="Proteomes" id="UP001265746">
    <property type="component" value="Unassembled WGS sequence"/>
</dbReference>
<feature type="signal peptide" evidence="9">
    <location>
        <begin position="1"/>
        <end position="23"/>
    </location>
</feature>
<dbReference type="PANTHER" id="PTHR24269:SF16">
    <property type="entry name" value="PROTEIN SLG1"/>
    <property type="match status" value="1"/>
</dbReference>
<keyword evidence="3 9" id="KW-0732">Signal</keyword>
<keyword evidence="5 8" id="KW-0472">Membrane</keyword>
<protein>
    <recommendedName>
        <fullName evidence="10">WSC domain-containing protein</fullName>
    </recommendedName>
</protein>
<feature type="chain" id="PRO_5041978833" description="WSC domain-containing protein" evidence="9">
    <location>
        <begin position="24"/>
        <end position="390"/>
    </location>
</feature>
<evidence type="ECO:0000256" key="7">
    <source>
        <dbReference type="SAM" id="MobiDB-lite"/>
    </source>
</evidence>
<evidence type="ECO:0000256" key="2">
    <source>
        <dbReference type="ARBA" id="ARBA00022692"/>
    </source>
</evidence>
<evidence type="ECO:0000313" key="12">
    <source>
        <dbReference type="Proteomes" id="UP001265746"/>
    </source>
</evidence>
<feature type="region of interest" description="Disordered" evidence="7">
    <location>
        <begin position="289"/>
        <end position="309"/>
    </location>
</feature>
<feature type="transmembrane region" description="Helical" evidence="8">
    <location>
        <begin position="256"/>
        <end position="278"/>
    </location>
</feature>
<evidence type="ECO:0000256" key="8">
    <source>
        <dbReference type="SAM" id="Phobius"/>
    </source>
</evidence>
<comment type="subcellular location">
    <subcellularLocation>
        <location evidence="1">Membrane</location>
        <topology evidence="1">Single-pass membrane protein</topology>
    </subcellularLocation>
</comment>
<comment type="caution">
    <text evidence="11">The sequence shown here is derived from an EMBL/GenBank/DDBJ whole genome shotgun (WGS) entry which is preliminary data.</text>
</comment>
<keyword evidence="6" id="KW-0325">Glycoprotein</keyword>
<keyword evidence="2 8" id="KW-0812">Transmembrane</keyword>
<feature type="domain" description="WSC" evidence="10">
    <location>
        <begin position="26"/>
        <end position="114"/>
    </location>
</feature>
<gene>
    <name evidence="11" type="ORF">N8I77_000777</name>
</gene>
<dbReference type="PANTHER" id="PTHR24269">
    <property type="entry name" value="KREMEN PROTEIN"/>
    <property type="match status" value="1"/>
</dbReference>
<evidence type="ECO:0000256" key="4">
    <source>
        <dbReference type="ARBA" id="ARBA00022989"/>
    </source>
</evidence>
<proteinExistence type="predicted"/>
<organism evidence="11 12">
    <name type="scientific">Phomopsis amygdali</name>
    <name type="common">Fusicoccum amygdali</name>
    <dbReference type="NCBI Taxonomy" id="1214568"/>
    <lineage>
        <taxon>Eukaryota</taxon>
        <taxon>Fungi</taxon>
        <taxon>Dikarya</taxon>
        <taxon>Ascomycota</taxon>
        <taxon>Pezizomycotina</taxon>
        <taxon>Sordariomycetes</taxon>
        <taxon>Sordariomycetidae</taxon>
        <taxon>Diaporthales</taxon>
        <taxon>Diaporthaceae</taxon>
        <taxon>Diaporthe</taxon>
    </lineage>
</organism>